<comment type="caution">
    <text evidence="2">The sequence shown here is derived from an EMBL/GenBank/DDBJ whole genome shotgun (WGS) entry which is preliminary data.</text>
</comment>
<dbReference type="InterPro" id="IPR010288">
    <property type="entry name" value="EcsB_ABC"/>
</dbReference>
<organism evidence="2 3">
    <name type="scientific">Cytobacillus citreus</name>
    <dbReference type="NCBI Taxonomy" id="2833586"/>
    <lineage>
        <taxon>Bacteria</taxon>
        <taxon>Bacillati</taxon>
        <taxon>Bacillota</taxon>
        <taxon>Bacilli</taxon>
        <taxon>Bacillales</taxon>
        <taxon>Bacillaceae</taxon>
        <taxon>Cytobacillus</taxon>
    </lineage>
</organism>
<feature type="transmembrane region" description="Helical" evidence="1">
    <location>
        <begin position="55"/>
        <end position="73"/>
    </location>
</feature>
<dbReference type="Pfam" id="PF05975">
    <property type="entry name" value="EcsB"/>
    <property type="match status" value="1"/>
</dbReference>
<gene>
    <name evidence="2" type="ORF">KHA94_15975</name>
</gene>
<keyword evidence="3" id="KW-1185">Reference proteome</keyword>
<keyword evidence="1" id="KW-0812">Transmembrane</keyword>
<feature type="transmembrane region" description="Helical" evidence="1">
    <location>
        <begin position="292"/>
        <end position="314"/>
    </location>
</feature>
<feature type="transmembrane region" description="Helical" evidence="1">
    <location>
        <begin position="21"/>
        <end position="43"/>
    </location>
</feature>
<evidence type="ECO:0000313" key="2">
    <source>
        <dbReference type="EMBL" id="MBS4191689.1"/>
    </source>
</evidence>
<feature type="transmembrane region" description="Helical" evidence="1">
    <location>
        <begin position="171"/>
        <end position="190"/>
    </location>
</feature>
<dbReference type="Proteomes" id="UP000681027">
    <property type="component" value="Unassembled WGS sequence"/>
</dbReference>
<feature type="transmembrane region" description="Helical" evidence="1">
    <location>
        <begin position="138"/>
        <end position="159"/>
    </location>
</feature>
<sequence>MNSRKIFMNRLIRAWKYQYGVIRSIADWTIILYLIIPSAAIFIMMYRTWWQETPAWIEFLPFSLIFFSIYLFSWSGRIRTYVQEADKVFLIKNGPIFIGMKKWGYAYSLLVQFFSTGVSILILLPFLRNHYLLDWQKIITLFFYFFSLKTTILLVKFYLRRIEIKFKKIAAGILLFIVFSLFSQLIYLLWEKDLFIFIYICGAILMAASVFQSLKALKKISSIDHEIAMGLEDKMKHINIIFSLSYDIEKPAVSKRTKPLLFRRSKRIFKKRTKVNGHTELFIKIFIRNYSYIFGFIQIISVTTAAMIIIPPLWIKATIFIGFLIMMHFWLSLIWDKITASNPISNKYREMPSYFSARKRAVTTLFIAAILILSLFITGWFLLLSYFGVSIGMLGR</sequence>
<feature type="transmembrane region" description="Helical" evidence="1">
    <location>
        <begin position="196"/>
        <end position="214"/>
    </location>
</feature>
<evidence type="ECO:0000256" key="1">
    <source>
        <dbReference type="SAM" id="Phobius"/>
    </source>
</evidence>
<name>A0ABS5NXR9_9BACI</name>
<proteinExistence type="predicted"/>
<evidence type="ECO:0000313" key="3">
    <source>
        <dbReference type="Proteomes" id="UP000681027"/>
    </source>
</evidence>
<feature type="transmembrane region" description="Helical" evidence="1">
    <location>
        <begin position="105"/>
        <end position="126"/>
    </location>
</feature>
<protein>
    <submittedName>
        <fullName evidence="2">ABC transporter permease</fullName>
    </submittedName>
</protein>
<feature type="transmembrane region" description="Helical" evidence="1">
    <location>
        <begin position="361"/>
        <end position="387"/>
    </location>
</feature>
<reference evidence="2 3" key="1">
    <citation type="submission" date="2021-05" db="EMBL/GenBank/DDBJ databases">
        <title>Novel Bacillus species.</title>
        <authorList>
            <person name="Liu G."/>
        </authorList>
    </citation>
    <scope>NUCLEOTIDE SEQUENCE [LARGE SCALE GENOMIC DNA]</scope>
    <source>
        <strain evidence="2 3">FJAT-49705</strain>
    </source>
</reference>
<dbReference type="EMBL" id="JAGYPM010000003">
    <property type="protein sequence ID" value="MBS4191689.1"/>
    <property type="molecule type" value="Genomic_DNA"/>
</dbReference>
<feature type="transmembrane region" description="Helical" evidence="1">
    <location>
        <begin position="320"/>
        <end position="340"/>
    </location>
</feature>
<keyword evidence="1" id="KW-1133">Transmembrane helix</keyword>
<keyword evidence="1" id="KW-0472">Membrane</keyword>
<dbReference type="RefSeq" id="WP_213103109.1">
    <property type="nucleotide sequence ID" value="NZ_JAGYPM010000003.1"/>
</dbReference>
<accession>A0ABS5NXR9</accession>